<sequence length="185" mass="21530">MNDTLTPVLTSTEYKAFQPNDGLRYDFHNGELIALAPESDRHEKQVKRVADALETESGLRRCTVFHTHTKIETQADVTYLHADVSVTCNFLEFKSGNPIMRQPRMLAEVVTADSRDRDRGFKWQQYQQVISLWYCLFVDPENKTIDVYTKDTGSGAWHCRTYRQPDELIPFDRFEMAIPVKNFFV</sequence>
<organism evidence="2 3">
    <name type="scientific">Arsenicibacter rosenii</name>
    <dbReference type="NCBI Taxonomy" id="1750698"/>
    <lineage>
        <taxon>Bacteria</taxon>
        <taxon>Pseudomonadati</taxon>
        <taxon>Bacteroidota</taxon>
        <taxon>Cytophagia</taxon>
        <taxon>Cytophagales</taxon>
        <taxon>Spirosomataceae</taxon>
        <taxon>Arsenicibacter</taxon>
    </lineage>
</organism>
<dbReference type="InterPro" id="IPR012296">
    <property type="entry name" value="Nuclease_put_TT1808"/>
</dbReference>
<dbReference type="InterPro" id="IPR008538">
    <property type="entry name" value="Uma2"/>
</dbReference>
<accession>A0A1S2VNU9</accession>
<dbReference type="InterPro" id="IPR011335">
    <property type="entry name" value="Restrct_endonuc-II-like"/>
</dbReference>
<gene>
    <name evidence="2" type="ORF">BLX24_08290</name>
</gene>
<name>A0A1S2VNU9_9BACT</name>
<dbReference type="RefSeq" id="WP_071502647.1">
    <property type="nucleotide sequence ID" value="NZ_MORL01000003.1"/>
</dbReference>
<dbReference type="PANTHER" id="PTHR36558">
    <property type="entry name" value="GLR1098 PROTEIN"/>
    <property type="match status" value="1"/>
</dbReference>
<dbReference type="Pfam" id="PF05685">
    <property type="entry name" value="Uma2"/>
    <property type="match status" value="1"/>
</dbReference>
<reference evidence="2 3" key="1">
    <citation type="submission" date="2016-10" db="EMBL/GenBank/DDBJ databases">
        <title>Arsenicibacter rosenii gen. nov., sp. nov., an efficient arsenic-methylating bacterium isolated from an arsenic-contaminated paddy soil.</title>
        <authorList>
            <person name="Huang K."/>
        </authorList>
    </citation>
    <scope>NUCLEOTIDE SEQUENCE [LARGE SCALE GENOMIC DNA]</scope>
    <source>
        <strain evidence="2 3">SM-1</strain>
    </source>
</reference>
<dbReference type="PANTHER" id="PTHR36558:SF1">
    <property type="entry name" value="RESTRICTION ENDONUCLEASE DOMAIN-CONTAINING PROTEIN-RELATED"/>
    <property type="match status" value="1"/>
</dbReference>
<evidence type="ECO:0000259" key="1">
    <source>
        <dbReference type="Pfam" id="PF05685"/>
    </source>
</evidence>
<keyword evidence="3" id="KW-1185">Reference proteome</keyword>
<dbReference type="SUPFAM" id="SSF52980">
    <property type="entry name" value="Restriction endonuclease-like"/>
    <property type="match status" value="1"/>
</dbReference>
<dbReference type="EMBL" id="MORL01000003">
    <property type="protein sequence ID" value="OIN59846.1"/>
    <property type="molecule type" value="Genomic_DNA"/>
</dbReference>
<comment type="caution">
    <text evidence="2">The sequence shown here is derived from an EMBL/GenBank/DDBJ whole genome shotgun (WGS) entry which is preliminary data.</text>
</comment>
<evidence type="ECO:0000313" key="2">
    <source>
        <dbReference type="EMBL" id="OIN59846.1"/>
    </source>
</evidence>
<protein>
    <recommendedName>
        <fullName evidence="1">Putative restriction endonuclease domain-containing protein</fullName>
    </recommendedName>
</protein>
<dbReference type="CDD" id="cd06260">
    <property type="entry name" value="DUF820-like"/>
    <property type="match status" value="1"/>
</dbReference>
<proteinExistence type="predicted"/>
<evidence type="ECO:0000313" key="3">
    <source>
        <dbReference type="Proteomes" id="UP000181790"/>
    </source>
</evidence>
<dbReference type="Proteomes" id="UP000181790">
    <property type="component" value="Unassembled WGS sequence"/>
</dbReference>
<feature type="domain" description="Putative restriction endonuclease" evidence="1">
    <location>
        <begin position="13"/>
        <end position="174"/>
    </location>
</feature>
<dbReference type="Gene3D" id="3.90.1570.10">
    <property type="entry name" value="tt1808, chain A"/>
    <property type="match status" value="1"/>
</dbReference>
<dbReference type="AlphaFoldDB" id="A0A1S2VNU9"/>